<evidence type="ECO:0000256" key="1">
    <source>
        <dbReference type="ARBA" id="ARBA00004141"/>
    </source>
</evidence>
<gene>
    <name evidence="13" type="primary">LOC111133194</name>
</gene>
<feature type="disulfide bond" evidence="9">
    <location>
        <begin position="131"/>
        <end position="140"/>
    </location>
</feature>
<dbReference type="PROSITE" id="PS00610">
    <property type="entry name" value="NA_NEUROTRAN_SYMP_1"/>
    <property type="match status" value="1"/>
</dbReference>
<dbReference type="OrthoDB" id="6581954at2759"/>
<reference evidence="13" key="1">
    <citation type="submission" date="2025-08" db="UniProtKB">
        <authorList>
            <consortium name="RefSeq"/>
        </authorList>
    </citation>
    <scope>IDENTIFICATION</scope>
    <source>
        <tissue evidence="13">Whole sample</tissue>
    </source>
</reference>
<evidence type="ECO:0000313" key="12">
    <source>
        <dbReference type="Proteomes" id="UP000694844"/>
    </source>
</evidence>
<keyword evidence="4 10" id="KW-0812">Transmembrane</keyword>
<evidence type="ECO:0000256" key="5">
    <source>
        <dbReference type="ARBA" id="ARBA00022989"/>
    </source>
</evidence>
<proteinExistence type="inferred from homology"/>
<sequence length="586" mass="65836">MSGEKDEEVKRGNWKSWWEFLFSSVGCLVGLGNIWRFPYICFKNGGGAFLVPYFLFMFLCAMPMMFLEMTVSQYSNLGPGRVWVCCPLFKGVGYGMIVLTGIVSTYYNVILAWTLYYFGMSFFPELPWTRCDAEWNTDNCVHLGQNSTHAQLENNYTDITNETSVLRGNLHSVSAAEFWKGNVLDLSDGIDSPGTIRWQLLLCLMAAWFAVFLCLFKGIKTSGKVVYVAATVPYLFLLILFIRGLTFNIEGAVKGLKVFLIPRWEDLMKFSVWCDAAVQMFYSAGLGWGGIPTLASYNNFHNNVFRDAMILPIVDVVTSVFAGCVVFVTLGFMAEEANVTVEKVVDSGPGIAFIVYPEAVSKLPLPQMWAVLFFIMLFTVGLDSQMVHVQTLTGALLDNFPKALHKWKTALTGSVCFLGFLLGIPCITQGGIYVLTLIDWYCASVSVMILAFLEVIALAWIYGVRRIYKDLETMTGSPPILLWKIMWLFVTPIVILAIWIVSLTQFTHVEYGEYKYPSYAVGIGWIIALLSLIMIPMGMASTLFNTRDRSASLVQRFWMSIEATKEWKPALSQQSPGDVEMKRGLI</sequence>
<feature type="transmembrane region" description="Helical" evidence="11">
    <location>
        <begin position="438"/>
        <end position="461"/>
    </location>
</feature>
<dbReference type="Proteomes" id="UP000694844">
    <property type="component" value="Chromosome 5"/>
</dbReference>
<evidence type="ECO:0000256" key="8">
    <source>
        <dbReference type="PIRSR" id="PIRSR600175-1"/>
    </source>
</evidence>
<keyword evidence="8" id="KW-0915">Sodium</keyword>
<dbReference type="GO" id="GO:0046872">
    <property type="term" value="F:metal ion binding"/>
    <property type="evidence" value="ECO:0007669"/>
    <property type="project" value="UniProtKB-KW"/>
</dbReference>
<feature type="transmembrane region" description="Helical" evidence="11">
    <location>
        <begin position="481"/>
        <end position="502"/>
    </location>
</feature>
<evidence type="ECO:0000256" key="4">
    <source>
        <dbReference type="ARBA" id="ARBA00022692"/>
    </source>
</evidence>
<dbReference type="SUPFAM" id="SSF161070">
    <property type="entry name" value="SNF-like"/>
    <property type="match status" value="1"/>
</dbReference>
<evidence type="ECO:0000256" key="6">
    <source>
        <dbReference type="ARBA" id="ARBA00023136"/>
    </source>
</evidence>
<dbReference type="GO" id="GO:0089718">
    <property type="term" value="P:amino acid import across plasma membrane"/>
    <property type="evidence" value="ECO:0007669"/>
    <property type="project" value="TreeGrafter"/>
</dbReference>
<evidence type="ECO:0000256" key="2">
    <source>
        <dbReference type="ARBA" id="ARBA00006459"/>
    </source>
</evidence>
<feature type="transmembrane region" description="Helical" evidence="11">
    <location>
        <begin position="196"/>
        <end position="216"/>
    </location>
</feature>
<dbReference type="PRINTS" id="PR00176">
    <property type="entry name" value="NANEUSMPORT"/>
</dbReference>
<feature type="transmembrane region" description="Helical" evidence="11">
    <location>
        <begin position="368"/>
        <end position="389"/>
    </location>
</feature>
<feature type="transmembrane region" description="Helical" evidence="11">
    <location>
        <begin position="522"/>
        <end position="544"/>
    </location>
</feature>
<name>A0A8B8EBY8_CRAVI</name>
<dbReference type="GO" id="GO:0005283">
    <property type="term" value="F:amino acid:sodium symporter activity"/>
    <property type="evidence" value="ECO:0007669"/>
    <property type="project" value="TreeGrafter"/>
</dbReference>
<keyword evidence="6 11" id="KW-0472">Membrane</keyword>
<evidence type="ECO:0000256" key="10">
    <source>
        <dbReference type="RuleBase" id="RU003732"/>
    </source>
</evidence>
<dbReference type="InterPro" id="IPR000175">
    <property type="entry name" value="Na/ntran_symport"/>
</dbReference>
<protein>
    <recommendedName>
        <fullName evidence="10">Transporter</fullName>
    </recommendedName>
</protein>
<dbReference type="Pfam" id="PF00209">
    <property type="entry name" value="SNF"/>
    <property type="match status" value="1"/>
</dbReference>
<feature type="transmembrane region" description="Helical" evidence="11">
    <location>
        <begin position="50"/>
        <end position="71"/>
    </location>
</feature>
<keyword evidence="8" id="KW-0479">Metal-binding</keyword>
<feature type="transmembrane region" description="Helical" evidence="11">
    <location>
        <begin position="225"/>
        <end position="246"/>
    </location>
</feature>
<feature type="binding site" evidence="8">
    <location>
        <position position="383"/>
    </location>
    <ligand>
        <name>Na(+)</name>
        <dbReference type="ChEBI" id="CHEBI:29101"/>
        <label>1</label>
    </ligand>
</feature>
<dbReference type="KEGG" id="cvn:111133194"/>
<feature type="transmembrane region" description="Helical" evidence="11">
    <location>
        <begin position="92"/>
        <end position="118"/>
    </location>
</feature>
<dbReference type="RefSeq" id="XP_022337036.1">
    <property type="nucleotide sequence ID" value="XM_022481328.1"/>
</dbReference>
<feature type="transmembrane region" description="Helical" evidence="11">
    <location>
        <begin position="20"/>
        <end position="38"/>
    </location>
</feature>
<dbReference type="AlphaFoldDB" id="A0A8B8EBY8"/>
<evidence type="ECO:0000313" key="13">
    <source>
        <dbReference type="RefSeq" id="XP_022337036.1"/>
    </source>
</evidence>
<feature type="transmembrane region" description="Helical" evidence="11">
    <location>
        <begin position="410"/>
        <end position="432"/>
    </location>
</feature>
<feature type="binding site" evidence="8">
    <location>
        <position position="33"/>
    </location>
    <ligand>
        <name>Na(+)</name>
        <dbReference type="ChEBI" id="CHEBI:29101"/>
        <label>1</label>
    </ligand>
</feature>
<feature type="binding site" evidence="8">
    <location>
        <position position="29"/>
    </location>
    <ligand>
        <name>Na(+)</name>
        <dbReference type="ChEBI" id="CHEBI:29101"/>
        <label>1</label>
    </ligand>
</feature>
<dbReference type="PROSITE" id="PS50267">
    <property type="entry name" value="NA_NEUROTRAN_SYMP_3"/>
    <property type="match status" value="1"/>
</dbReference>
<comment type="subcellular location">
    <subcellularLocation>
        <location evidence="1">Membrane</location>
        <topology evidence="1">Multi-pass membrane protein</topology>
    </subcellularLocation>
</comment>
<accession>A0A8B8EBY8</accession>
<dbReference type="PANTHER" id="PTHR11616">
    <property type="entry name" value="SODIUM/CHLORIDE DEPENDENT TRANSPORTER"/>
    <property type="match status" value="1"/>
</dbReference>
<keyword evidence="12" id="KW-1185">Reference proteome</keyword>
<comment type="similarity">
    <text evidence="2 10">Belongs to the sodium:neurotransmitter symporter (SNF) (TC 2.A.22) family.</text>
</comment>
<feature type="transmembrane region" description="Helical" evidence="11">
    <location>
        <begin position="309"/>
        <end position="334"/>
    </location>
</feature>
<feature type="transmembrane region" description="Helical" evidence="11">
    <location>
        <begin position="276"/>
        <end position="297"/>
    </location>
</feature>
<keyword evidence="7" id="KW-0325">Glycoprotein</keyword>
<evidence type="ECO:0000256" key="7">
    <source>
        <dbReference type="ARBA" id="ARBA00023180"/>
    </source>
</evidence>
<evidence type="ECO:0000256" key="9">
    <source>
        <dbReference type="PIRSR" id="PIRSR600175-2"/>
    </source>
</evidence>
<keyword evidence="3 10" id="KW-0813">Transport</keyword>
<dbReference type="GeneID" id="111133194"/>
<feature type="binding site" evidence="8">
    <location>
        <position position="384"/>
    </location>
    <ligand>
        <name>Na(+)</name>
        <dbReference type="ChEBI" id="CHEBI:29101"/>
        <label>1</label>
    </ligand>
</feature>
<keyword evidence="10" id="KW-0769">Symport</keyword>
<dbReference type="InterPro" id="IPR037272">
    <property type="entry name" value="SNS_sf"/>
</dbReference>
<dbReference type="PANTHER" id="PTHR11616:SF321">
    <property type="entry name" value="SODIUM-DEPENDENT NUTRIENT AMINO ACID TRANSPORTER 1-RELATED"/>
    <property type="match status" value="1"/>
</dbReference>
<evidence type="ECO:0000256" key="3">
    <source>
        <dbReference type="ARBA" id="ARBA00022448"/>
    </source>
</evidence>
<feature type="binding site" evidence="8">
    <location>
        <position position="26"/>
    </location>
    <ligand>
        <name>Na(+)</name>
        <dbReference type="ChEBI" id="CHEBI:29101"/>
        <label>1</label>
    </ligand>
</feature>
<evidence type="ECO:0000256" key="11">
    <source>
        <dbReference type="SAM" id="Phobius"/>
    </source>
</evidence>
<feature type="binding site" evidence="8">
    <location>
        <position position="283"/>
    </location>
    <ligand>
        <name>Na(+)</name>
        <dbReference type="ChEBI" id="CHEBI:29101"/>
        <label>1</label>
    </ligand>
</feature>
<dbReference type="GO" id="GO:0005886">
    <property type="term" value="C:plasma membrane"/>
    <property type="evidence" value="ECO:0007669"/>
    <property type="project" value="TreeGrafter"/>
</dbReference>
<keyword evidence="9" id="KW-1015">Disulfide bond</keyword>
<keyword evidence="5 11" id="KW-1133">Transmembrane helix</keyword>
<organism evidence="12 13">
    <name type="scientific">Crassostrea virginica</name>
    <name type="common">Eastern oyster</name>
    <dbReference type="NCBI Taxonomy" id="6565"/>
    <lineage>
        <taxon>Eukaryota</taxon>
        <taxon>Metazoa</taxon>
        <taxon>Spiralia</taxon>
        <taxon>Lophotrochozoa</taxon>
        <taxon>Mollusca</taxon>
        <taxon>Bivalvia</taxon>
        <taxon>Autobranchia</taxon>
        <taxon>Pteriomorphia</taxon>
        <taxon>Ostreida</taxon>
        <taxon>Ostreoidea</taxon>
        <taxon>Ostreidae</taxon>
        <taxon>Crassostrea</taxon>
    </lineage>
</organism>